<dbReference type="SMART" id="SM00530">
    <property type="entry name" value="HTH_XRE"/>
    <property type="match status" value="1"/>
</dbReference>
<comment type="caution">
    <text evidence="2">The sequence shown here is derived from an EMBL/GenBank/DDBJ whole genome shotgun (WGS) entry which is preliminary data.</text>
</comment>
<dbReference type="Proteomes" id="UP000323946">
    <property type="component" value="Unassembled WGS sequence"/>
</dbReference>
<name>A0A5M7BSI4_SACHI</name>
<dbReference type="EMBL" id="VWPH01000011">
    <property type="protein sequence ID" value="KAA5830204.1"/>
    <property type="molecule type" value="Genomic_DNA"/>
</dbReference>
<sequence length="155" mass="16837">MRESVNRRNGPSRVISESVMNDPGAALAERLAWLRESFPNPETGKPYEVKAIAAATGISLSQLYKILSGESPNPGWQHLKALAGFFGVPLDTFDDGEHGDKIRTQLAALVELRSLKEGGVESVSLRGLTPAQADRIRGVVEDLRRSNTTSDHDEA</sequence>
<feature type="domain" description="HTH cro/C1-type" evidence="1">
    <location>
        <begin position="50"/>
        <end position="93"/>
    </location>
</feature>
<dbReference type="InterPro" id="IPR010982">
    <property type="entry name" value="Lambda_DNA-bd_dom_sf"/>
</dbReference>
<dbReference type="InterPro" id="IPR001387">
    <property type="entry name" value="Cro/C1-type_HTH"/>
</dbReference>
<dbReference type="OrthoDB" id="2679623at2"/>
<evidence type="ECO:0000313" key="3">
    <source>
        <dbReference type="Proteomes" id="UP000323946"/>
    </source>
</evidence>
<dbReference type="AlphaFoldDB" id="A0A5M7BSI4"/>
<dbReference type="Pfam" id="PF01381">
    <property type="entry name" value="HTH_3"/>
    <property type="match status" value="1"/>
</dbReference>
<dbReference type="GO" id="GO:0003677">
    <property type="term" value="F:DNA binding"/>
    <property type="evidence" value="ECO:0007669"/>
    <property type="project" value="InterPro"/>
</dbReference>
<dbReference type="SUPFAM" id="SSF47413">
    <property type="entry name" value="lambda repressor-like DNA-binding domains"/>
    <property type="match status" value="1"/>
</dbReference>
<organism evidence="2 3">
    <name type="scientific">Saccharopolyspora hirsuta</name>
    <dbReference type="NCBI Taxonomy" id="1837"/>
    <lineage>
        <taxon>Bacteria</taxon>
        <taxon>Bacillati</taxon>
        <taxon>Actinomycetota</taxon>
        <taxon>Actinomycetes</taxon>
        <taxon>Pseudonocardiales</taxon>
        <taxon>Pseudonocardiaceae</taxon>
        <taxon>Saccharopolyspora</taxon>
    </lineage>
</organism>
<protein>
    <submittedName>
        <fullName evidence="2">Helix-turn-helix transcriptional regulator</fullName>
    </submittedName>
</protein>
<dbReference type="PROSITE" id="PS50943">
    <property type="entry name" value="HTH_CROC1"/>
    <property type="match status" value="1"/>
</dbReference>
<evidence type="ECO:0000259" key="1">
    <source>
        <dbReference type="PROSITE" id="PS50943"/>
    </source>
</evidence>
<dbReference type="Gene3D" id="1.10.260.40">
    <property type="entry name" value="lambda repressor-like DNA-binding domains"/>
    <property type="match status" value="1"/>
</dbReference>
<keyword evidence="3" id="KW-1185">Reference proteome</keyword>
<gene>
    <name evidence="2" type="ORF">F1721_24270</name>
</gene>
<accession>A0A5M7BSI4</accession>
<proteinExistence type="predicted"/>
<evidence type="ECO:0000313" key="2">
    <source>
        <dbReference type="EMBL" id="KAA5830204.1"/>
    </source>
</evidence>
<reference evidence="2 3" key="1">
    <citation type="submission" date="2019-09" db="EMBL/GenBank/DDBJ databases">
        <title>Draft genome sequence of the thermophilic Saccharopolyspora hirsuta VKM Ac-666T.</title>
        <authorList>
            <person name="Lobastova T.G."/>
            <person name="Fokina V."/>
            <person name="Bragin E.Y."/>
            <person name="Shtratnikova V.Y."/>
            <person name="Starodumova I.P."/>
            <person name="Tarlachkov S.V."/>
            <person name="Donova M.V."/>
        </authorList>
    </citation>
    <scope>NUCLEOTIDE SEQUENCE [LARGE SCALE GENOMIC DNA]</scope>
    <source>
        <strain evidence="2 3">VKM Ac-666</strain>
    </source>
</reference>